<dbReference type="Pfam" id="PF18924">
    <property type="entry name" value="DUF5674"/>
    <property type="match status" value="1"/>
</dbReference>
<dbReference type="AlphaFoldDB" id="A0A2H0YSK1"/>
<dbReference type="Proteomes" id="UP000236845">
    <property type="component" value="Unassembled WGS sequence"/>
</dbReference>
<gene>
    <name evidence="1" type="ORF">COT26_01790</name>
</gene>
<dbReference type="InterPro" id="IPR043731">
    <property type="entry name" value="DUF5674"/>
</dbReference>
<accession>A0A2H0YSK1</accession>
<comment type="caution">
    <text evidence="1">The sequence shown here is derived from an EMBL/GenBank/DDBJ whole genome shotgun (WGS) entry which is preliminary data.</text>
</comment>
<reference evidence="2" key="1">
    <citation type="submission" date="2017-09" db="EMBL/GenBank/DDBJ databases">
        <title>Depth-based differentiation of microbial function through sediment-hosted aquifers and enrichment of novel symbionts in the deep terrestrial subsurface.</title>
        <authorList>
            <person name="Probst A.J."/>
            <person name="Ladd B."/>
            <person name="Jarett J.K."/>
            <person name="Geller-Mcgrath D.E."/>
            <person name="Sieber C.M.K."/>
            <person name="Emerson J.B."/>
            <person name="Anantharaman K."/>
            <person name="Thomas B.C."/>
            <person name="Malmstrom R."/>
            <person name="Stieglmeier M."/>
            <person name="Klingl A."/>
            <person name="Woyke T."/>
            <person name="Ryan C.M."/>
            <person name="Banfield J.F."/>
        </authorList>
    </citation>
    <scope>NUCLEOTIDE SEQUENCE [LARGE SCALE GENOMIC DNA]</scope>
</reference>
<proteinExistence type="predicted"/>
<dbReference type="EMBL" id="PEXW01000038">
    <property type="protein sequence ID" value="PIS40733.1"/>
    <property type="molecule type" value="Genomic_DNA"/>
</dbReference>
<organism evidence="1 2">
    <name type="scientific">Candidatus Kerfeldbacteria bacterium CG08_land_8_20_14_0_20_43_14</name>
    <dbReference type="NCBI Taxonomy" id="2014246"/>
    <lineage>
        <taxon>Bacteria</taxon>
        <taxon>Candidatus Kerfeldiibacteriota</taxon>
    </lineage>
</organism>
<protein>
    <submittedName>
        <fullName evidence="1">Uncharacterized protein</fullName>
    </submittedName>
</protein>
<sequence length="113" mass="12663">MRLVTSVLSKVALQEIANERFGDMVKGVVDIEQSILALGGELHADIEAFLLDQGSEQANLWGINVYPGQDFPDMVEFDSMINIRPSQGNKSRGVENVDTRKRILEVVRKYITQ</sequence>
<evidence type="ECO:0000313" key="1">
    <source>
        <dbReference type="EMBL" id="PIS40733.1"/>
    </source>
</evidence>
<evidence type="ECO:0000313" key="2">
    <source>
        <dbReference type="Proteomes" id="UP000236845"/>
    </source>
</evidence>
<name>A0A2H0YSK1_9BACT</name>